<evidence type="ECO:0000256" key="4">
    <source>
        <dbReference type="ARBA" id="ARBA00023163"/>
    </source>
</evidence>
<accession>A0A1Y6CG02</accession>
<proteinExistence type="inferred from homology"/>
<dbReference type="GO" id="GO:0006351">
    <property type="term" value="P:DNA-templated transcription"/>
    <property type="evidence" value="ECO:0007669"/>
    <property type="project" value="TreeGrafter"/>
</dbReference>
<feature type="domain" description="HTH lysR-type" evidence="5">
    <location>
        <begin position="5"/>
        <end position="62"/>
    </location>
</feature>
<dbReference type="Pfam" id="PF03466">
    <property type="entry name" value="LysR_substrate"/>
    <property type="match status" value="1"/>
</dbReference>
<dbReference type="RefSeq" id="WP_085124507.1">
    <property type="nucleotide sequence ID" value="NZ_FWZX01000019.1"/>
</dbReference>
<name>A0A1Y6CG02_9PROT</name>
<keyword evidence="7" id="KW-1185">Reference proteome</keyword>
<dbReference type="GO" id="GO:0003700">
    <property type="term" value="F:DNA-binding transcription factor activity"/>
    <property type="evidence" value="ECO:0007669"/>
    <property type="project" value="InterPro"/>
</dbReference>
<dbReference type="InterPro" id="IPR036390">
    <property type="entry name" value="WH_DNA-bd_sf"/>
</dbReference>
<dbReference type="STRING" id="560819.SAMN05428998_1198"/>
<evidence type="ECO:0000313" key="7">
    <source>
        <dbReference type="Proteomes" id="UP000192917"/>
    </source>
</evidence>
<dbReference type="CDD" id="cd08432">
    <property type="entry name" value="PBP2_GcdR_TrpI_HvrB_AmpR_like"/>
    <property type="match status" value="1"/>
</dbReference>
<protein>
    <submittedName>
        <fullName evidence="6">LysR family transcriptional regulator, glycine cleavage system transcriptional activator</fullName>
    </submittedName>
</protein>
<sequence>MRRLPSLRGLQAFDAVARAGNLAGAAQRLGITPSAVSHRIRGLEQELGLDLLRRTPAGLRLTEAGRRYRAEVEGAFDRLARATDELLGPAAARPLTISLTAEVGTRWLMPRFPRFVERHPEIETAILSSYRVADLAAGEADLALRHGTGDWPGLRAEPILRFGVSPLCAPALAARLAGLGPAAALARSTLIRDVEADNDDWDAWLAAAGAGSAAPARVLRFENYTMALAAAVAGQGLVLGYWGYVEAELAAGTLVQPFELVVPIDRGYHLVYLEQRLSDPRVRAFRDWVVEECGEGDGAAMAPG</sequence>
<organism evidence="6 7">
    <name type="scientific">Tistlia consotensis USBA 355</name>
    <dbReference type="NCBI Taxonomy" id="560819"/>
    <lineage>
        <taxon>Bacteria</taxon>
        <taxon>Pseudomonadati</taxon>
        <taxon>Pseudomonadota</taxon>
        <taxon>Alphaproteobacteria</taxon>
        <taxon>Rhodospirillales</taxon>
        <taxon>Rhodovibrionaceae</taxon>
        <taxon>Tistlia</taxon>
    </lineage>
</organism>
<dbReference type="AlphaFoldDB" id="A0A1Y6CG02"/>
<dbReference type="InterPro" id="IPR058163">
    <property type="entry name" value="LysR-type_TF_proteobact-type"/>
</dbReference>
<dbReference type="SUPFAM" id="SSF53850">
    <property type="entry name" value="Periplasmic binding protein-like II"/>
    <property type="match status" value="1"/>
</dbReference>
<dbReference type="PANTHER" id="PTHR30537">
    <property type="entry name" value="HTH-TYPE TRANSCRIPTIONAL REGULATOR"/>
    <property type="match status" value="1"/>
</dbReference>
<evidence type="ECO:0000256" key="1">
    <source>
        <dbReference type="ARBA" id="ARBA00009437"/>
    </source>
</evidence>
<dbReference type="Gene3D" id="3.40.190.10">
    <property type="entry name" value="Periplasmic binding protein-like II"/>
    <property type="match status" value="2"/>
</dbReference>
<dbReference type="InterPro" id="IPR000847">
    <property type="entry name" value="LysR_HTH_N"/>
</dbReference>
<evidence type="ECO:0000256" key="3">
    <source>
        <dbReference type="ARBA" id="ARBA00023125"/>
    </source>
</evidence>
<dbReference type="Gene3D" id="1.10.10.10">
    <property type="entry name" value="Winged helix-like DNA-binding domain superfamily/Winged helix DNA-binding domain"/>
    <property type="match status" value="1"/>
</dbReference>
<gene>
    <name evidence="6" type="ORF">SAMN05428998_1198</name>
</gene>
<dbReference type="Pfam" id="PF00126">
    <property type="entry name" value="HTH_1"/>
    <property type="match status" value="1"/>
</dbReference>
<evidence type="ECO:0000313" key="6">
    <source>
        <dbReference type="EMBL" id="SMF53213.1"/>
    </source>
</evidence>
<dbReference type="SUPFAM" id="SSF46785">
    <property type="entry name" value="Winged helix' DNA-binding domain"/>
    <property type="match status" value="1"/>
</dbReference>
<reference evidence="6 7" key="1">
    <citation type="submission" date="2017-04" db="EMBL/GenBank/DDBJ databases">
        <authorList>
            <person name="Afonso C.L."/>
            <person name="Miller P.J."/>
            <person name="Scott M.A."/>
            <person name="Spackman E."/>
            <person name="Goraichik I."/>
            <person name="Dimitrov K.M."/>
            <person name="Suarez D.L."/>
            <person name="Swayne D.E."/>
        </authorList>
    </citation>
    <scope>NUCLEOTIDE SEQUENCE [LARGE SCALE GENOMIC DNA]</scope>
    <source>
        <strain evidence="6 7">USBA 355</strain>
    </source>
</reference>
<dbReference type="InterPro" id="IPR005119">
    <property type="entry name" value="LysR_subst-bd"/>
</dbReference>
<comment type="similarity">
    <text evidence="1">Belongs to the LysR transcriptional regulatory family.</text>
</comment>
<keyword evidence="2" id="KW-0805">Transcription regulation</keyword>
<dbReference type="GO" id="GO:0043565">
    <property type="term" value="F:sequence-specific DNA binding"/>
    <property type="evidence" value="ECO:0007669"/>
    <property type="project" value="TreeGrafter"/>
</dbReference>
<dbReference type="InterPro" id="IPR036388">
    <property type="entry name" value="WH-like_DNA-bd_sf"/>
</dbReference>
<keyword evidence="3" id="KW-0238">DNA-binding</keyword>
<keyword evidence="4" id="KW-0804">Transcription</keyword>
<evidence type="ECO:0000256" key="2">
    <source>
        <dbReference type="ARBA" id="ARBA00023015"/>
    </source>
</evidence>
<evidence type="ECO:0000259" key="5">
    <source>
        <dbReference type="PROSITE" id="PS50931"/>
    </source>
</evidence>
<dbReference type="Proteomes" id="UP000192917">
    <property type="component" value="Unassembled WGS sequence"/>
</dbReference>
<dbReference type="PANTHER" id="PTHR30537:SF74">
    <property type="entry name" value="HTH-TYPE TRANSCRIPTIONAL REGULATOR TRPI"/>
    <property type="match status" value="1"/>
</dbReference>
<dbReference type="PROSITE" id="PS50931">
    <property type="entry name" value="HTH_LYSR"/>
    <property type="match status" value="1"/>
</dbReference>
<dbReference type="EMBL" id="FWZX01000019">
    <property type="protein sequence ID" value="SMF53213.1"/>
    <property type="molecule type" value="Genomic_DNA"/>
</dbReference>